<comment type="caution">
    <text evidence="1">The sequence shown here is derived from an EMBL/GenBank/DDBJ whole genome shotgun (WGS) entry which is preliminary data.</text>
</comment>
<evidence type="ECO:0000313" key="1">
    <source>
        <dbReference type="EMBL" id="OGY12691.1"/>
    </source>
</evidence>
<name>A0A1G1VBK3_9BACT</name>
<protein>
    <submittedName>
        <fullName evidence="1">Uncharacterized protein</fullName>
    </submittedName>
</protein>
<proteinExistence type="predicted"/>
<sequence length="159" mass="18199">MLYFNQPAFDQNGTKCKLGGQSDSSLKNEPRNTDKEYNVDKYRITVAQTLPLQLDVRMIMPFVWHLIFKDVNTIDVGELLETEMEAAVAFTSESRGQIKVKVVFDSPDNESREYVFKPGEQQTWVVPLLGSAKVDILLDVAYSEKHRRIRMHVVPPPRG</sequence>
<evidence type="ECO:0000313" key="2">
    <source>
        <dbReference type="Proteomes" id="UP000178659"/>
    </source>
</evidence>
<dbReference type="AlphaFoldDB" id="A0A1G1VBK3"/>
<reference evidence="1 2" key="1">
    <citation type="journal article" date="2016" name="Nat. Commun.">
        <title>Thousands of microbial genomes shed light on interconnected biogeochemical processes in an aquifer system.</title>
        <authorList>
            <person name="Anantharaman K."/>
            <person name="Brown C.T."/>
            <person name="Hug L.A."/>
            <person name="Sharon I."/>
            <person name="Castelle C.J."/>
            <person name="Probst A.J."/>
            <person name="Thomas B.C."/>
            <person name="Singh A."/>
            <person name="Wilkins M.J."/>
            <person name="Karaoz U."/>
            <person name="Brodie E.L."/>
            <person name="Williams K.H."/>
            <person name="Hubbard S.S."/>
            <person name="Banfield J.F."/>
        </authorList>
    </citation>
    <scope>NUCLEOTIDE SEQUENCE [LARGE SCALE GENOMIC DNA]</scope>
</reference>
<dbReference type="EMBL" id="MHCC01000025">
    <property type="protein sequence ID" value="OGY12691.1"/>
    <property type="molecule type" value="Genomic_DNA"/>
</dbReference>
<organism evidence="1 2">
    <name type="scientific">Candidatus Blackburnbacteria bacterium RIFCSPLOWO2_01_FULL_40_20</name>
    <dbReference type="NCBI Taxonomy" id="1797519"/>
    <lineage>
        <taxon>Bacteria</taxon>
        <taxon>Candidatus Blackburniibacteriota</taxon>
    </lineage>
</organism>
<gene>
    <name evidence="1" type="ORF">A3A77_00145</name>
</gene>
<dbReference type="Proteomes" id="UP000178659">
    <property type="component" value="Unassembled WGS sequence"/>
</dbReference>
<accession>A0A1G1VBK3</accession>